<feature type="compositionally biased region" description="Polar residues" evidence="1">
    <location>
        <begin position="27"/>
        <end position="41"/>
    </location>
</feature>
<name>A0AAD3CII1_9STRA</name>
<feature type="region of interest" description="Disordered" evidence="1">
    <location>
        <begin position="27"/>
        <end position="64"/>
    </location>
</feature>
<feature type="region of interest" description="Disordered" evidence="1">
    <location>
        <begin position="556"/>
        <end position="585"/>
    </location>
</feature>
<organism evidence="2 3">
    <name type="scientific">Chaetoceros tenuissimus</name>
    <dbReference type="NCBI Taxonomy" id="426638"/>
    <lineage>
        <taxon>Eukaryota</taxon>
        <taxon>Sar</taxon>
        <taxon>Stramenopiles</taxon>
        <taxon>Ochrophyta</taxon>
        <taxon>Bacillariophyta</taxon>
        <taxon>Coscinodiscophyceae</taxon>
        <taxon>Chaetocerotophycidae</taxon>
        <taxon>Chaetocerotales</taxon>
        <taxon>Chaetocerotaceae</taxon>
        <taxon>Chaetoceros</taxon>
    </lineage>
</organism>
<dbReference type="EMBL" id="BLLK01000020">
    <property type="protein sequence ID" value="GFH45471.1"/>
    <property type="molecule type" value="Genomic_DNA"/>
</dbReference>
<evidence type="ECO:0000256" key="1">
    <source>
        <dbReference type="SAM" id="MobiDB-lite"/>
    </source>
</evidence>
<comment type="caution">
    <text evidence="2">The sequence shown here is derived from an EMBL/GenBank/DDBJ whole genome shotgun (WGS) entry which is preliminary data.</text>
</comment>
<keyword evidence="3" id="KW-1185">Reference proteome</keyword>
<feature type="compositionally biased region" description="Low complexity" evidence="1">
    <location>
        <begin position="566"/>
        <end position="577"/>
    </location>
</feature>
<evidence type="ECO:0000313" key="3">
    <source>
        <dbReference type="Proteomes" id="UP001054902"/>
    </source>
</evidence>
<reference evidence="2 3" key="1">
    <citation type="journal article" date="2021" name="Sci. Rep.">
        <title>The genome of the diatom Chaetoceros tenuissimus carries an ancient integrated fragment of an extant virus.</title>
        <authorList>
            <person name="Hongo Y."/>
            <person name="Kimura K."/>
            <person name="Takaki Y."/>
            <person name="Yoshida Y."/>
            <person name="Baba S."/>
            <person name="Kobayashi G."/>
            <person name="Nagasaki K."/>
            <person name="Hano T."/>
            <person name="Tomaru Y."/>
        </authorList>
    </citation>
    <scope>NUCLEOTIDE SEQUENCE [LARGE SCALE GENOMIC DNA]</scope>
    <source>
        <strain evidence="2 3">NIES-3715</strain>
    </source>
</reference>
<protein>
    <submittedName>
        <fullName evidence="2">Uncharacterized protein</fullName>
    </submittedName>
</protein>
<gene>
    <name evidence="2" type="ORF">CTEN210_01945</name>
</gene>
<sequence length="745" mass="83680">MLSSNHLPSDGLSKDINHSSATTRTYCSSIGNSESPTNTESHVFGGPGNHIPSHGNGAGHTSQGSYQFYEFDKLKTLEDESEEPREDYSSAADNQRQNLLGLNQFPHQHVSNPSPAIFPDDPTGYNMHTEQVSNMVHPYTRYPSQFYPDGHSSNQHNMDYHLQAGGGITLANADHQGSFGVTLPRPALDRMKISRRHSMEYYPASVASENGLRRGQLKRDFGSFSTRSATSLDGYNMNMNRFSPPAEEIYQQYFNSNTTAGPTTGKDIESDVNDFTDACDKFMENIEIQSLRSMKSSTMNERPGYSLRSVQEDAASHYSDTNDAFQDKTTTMSALDIEPIPFEETASSCFKMPEIKEDKHQDQDEEEDDCAESGNYKFYAFYREDDDDDDDEDFVYQEPLKPCPIREEFSEAEIMPESQTAKKRRSCTETTFSIKSERTVVTRPSQISSHGGLGPDRLGMDLGFGKIGTSAHDPIDSQSIRSLQSSFMNEFKVLSMNPVDTATIEDSALNDPDMIINEADFDDMKTFEEIENGRVQEELNMEFGDLDEIADELDKADKVNEEDKTSILSDDASISDDPVQDEQTKSVSINLTAEERDLGTSFSNIVVEQFKPTTFGQSDVHGKRKGLVFGFPGLQCQHCELDRVDTDGNKYCRLGGRYFPSSIKTMSDTKKTLMTMYKHLARCPKCPPETKQKLAETLETHDEEKKGKKHGSQKAFFLAVWFCLHEKAPKDLSTISNPRITVERR</sequence>
<dbReference type="AlphaFoldDB" id="A0AAD3CII1"/>
<dbReference type="Proteomes" id="UP001054902">
    <property type="component" value="Unassembled WGS sequence"/>
</dbReference>
<evidence type="ECO:0000313" key="2">
    <source>
        <dbReference type="EMBL" id="GFH45471.1"/>
    </source>
</evidence>
<proteinExistence type="predicted"/>
<accession>A0AAD3CII1</accession>
<feature type="compositionally biased region" description="Basic and acidic residues" evidence="1">
    <location>
        <begin position="556"/>
        <end position="565"/>
    </location>
</feature>